<dbReference type="InterPro" id="IPR053160">
    <property type="entry name" value="MFS_DHA3_Transporter"/>
</dbReference>
<name>A0A3E4GQQ8_9FIRM</name>
<dbReference type="Pfam" id="PF07690">
    <property type="entry name" value="MFS_1"/>
    <property type="match status" value="2"/>
</dbReference>
<evidence type="ECO:0000256" key="6">
    <source>
        <dbReference type="SAM" id="Phobius"/>
    </source>
</evidence>
<dbReference type="RefSeq" id="WP_117557332.1">
    <property type="nucleotide sequence ID" value="NZ_QSOV01000006.1"/>
</dbReference>
<comment type="subcellular location">
    <subcellularLocation>
        <location evidence="1">Cell membrane</location>
        <topology evidence="1">Multi-pass membrane protein</topology>
    </subcellularLocation>
</comment>
<feature type="transmembrane region" description="Helical" evidence="6">
    <location>
        <begin position="331"/>
        <end position="350"/>
    </location>
</feature>
<dbReference type="EMBL" id="QSOV01000006">
    <property type="protein sequence ID" value="RGJ23801.1"/>
    <property type="molecule type" value="Genomic_DNA"/>
</dbReference>
<feature type="transmembrane region" description="Helical" evidence="6">
    <location>
        <begin position="204"/>
        <end position="228"/>
    </location>
</feature>
<feature type="transmembrane region" description="Helical" evidence="6">
    <location>
        <begin position="96"/>
        <end position="118"/>
    </location>
</feature>
<dbReference type="InterPro" id="IPR011701">
    <property type="entry name" value="MFS"/>
</dbReference>
<evidence type="ECO:0000313" key="9">
    <source>
        <dbReference type="Proteomes" id="UP000260655"/>
    </source>
</evidence>
<reference evidence="8 9" key="1">
    <citation type="submission" date="2018-08" db="EMBL/GenBank/DDBJ databases">
        <title>A genome reference for cultivated species of the human gut microbiota.</title>
        <authorList>
            <person name="Zou Y."/>
            <person name="Xue W."/>
            <person name="Luo G."/>
        </authorList>
    </citation>
    <scope>NUCLEOTIDE SEQUENCE [LARGE SCALE GENOMIC DNA]</scope>
    <source>
        <strain evidence="8 9">TM07-19</strain>
    </source>
</reference>
<feature type="transmembrane region" description="Helical" evidence="6">
    <location>
        <begin position="44"/>
        <end position="65"/>
    </location>
</feature>
<evidence type="ECO:0000256" key="2">
    <source>
        <dbReference type="ARBA" id="ARBA00022448"/>
    </source>
</evidence>
<protein>
    <submittedName>
        <fullName evidence="8">MFS transporter</fullName>
    </submittedName>
</protein>
<gene>
    <name evidence="8" type="ORF">DXD67_07455</name>
</gene>
<feature type="transmembrane region" description="Helical" evidence="6">
    <location>
        <begin position="297"/>
        <end position="319"/>
    </location>
</feature>
<keyword evidence="5 6" id="KW-0472">Membrane</keyword>
<feature type="domain" description="Major facilitator superfamily (MFS) profile" evidence="7">
    <location>
        <begin position="1"/>
        <end position="382"/>
    </location>
</feature>
<feature type="transmembrane region" description="Helical" evidence="6">
    <location>
        <begin position="273"/>
        <end position="291"/>
    </location>
</feature>
<evidence type="ECO:0000256" key="3">
    <source>
        <dbReference type="ARBA" id="ARBA00022692"/>
    </source>
</evidence>
<evidence type="ECO:0000256" key="1">
    <source>
        <dbReference type="ARBA" id="ARBA00004651"/>
    </source>
</evidence>
<dbReference type="PROSITE" id="PS50850">
    <property type="entry name" value="MFS"/>
    <property type="match status" value="1"/>
</dbReference>
<dbReference type="Gene3D" id="1.20.1250.20">
    <property type="entry name" value="MFS general substrate transporter like domains"/>
    <property type="match status" value="1"/>
</dbReference>
<dbReference type="PANTHER" id="PTHR23530">
    <property type="entry name" value="TRANSPORT PROTEIN-RELATED"/>
    <property type="match status" value="1"/>
</dbReference>
<sequence>MKPFFLNKNLLFYTLYTVLTSIALTRGIFLLFLTHKGLSVSEVALYSIVLNISITIFEIPTGYFGDKFGKRNSLMLGCFLLALHSFTMIISKKPVAFMILAGLEGFAYTFVTGSNSALLYDILKREHTENDYLKINSKVLSLESLTIGISIFIGGELAAYSWNLVYGIQIITMLFAIVFLKNIDEPEHNSKTVHLKTDFKKYRPGTILCFFILISSITDGIFCGYYNMNQLFLDRIHITVATIGLFFSASYFINSAAYLLVGFILKILNRKQIFIYGLFIQGFLFLLLMRMKNPSVFLIFTIIACFIPEILFAVSDSIIQDYIDSKYRATILSVVSMLRTCTTALCYGIMGKVFDQISLGFFFLGLAVITLIFAGLSTIACFILNDSIFHSDKKF</sequence>
<proteinExistence type="predicted"/>
<dbReference type="SUPFAM" id="SSF103473">
    <property type="entry name" value="MFS general substrate transporter"/>
    <property type="match status" value="1"/>
</dbReference>
<feature type="transmembrane region" description="Helical" evidence="6">
    <location>
        <begin position="72"/>
        <end position="90"/>
    </location>
</feature>
<evidence type="ECO:0000256" key="5">
    <source>
        <dbReference type="ARBA" id="ARBA00023136"/>
    </source>
</evidence>
<keyword evidence="4 6" id="KW-1133">Transmembrane helix</keyword>
<keyword evidence="3 6" id="KW-0812">Transmembrane</keyword>
<evidence type="ECO:0000259" key="7">
    <source>
        <dbReference type="PROSITE" id="PS50850"/>
    </source>
</evidence>
<evidence type="ECO:0000256" key="4">
    <source>
        <dbReference type="ARBA" id="ARBA00022989"/>
    </source>
</evidence>
<keyword evidence="2" id="KW-0813">Transport</keyword>
<dbReference type="GO" id="GO:0022857">
    <property type="term" value="F:transmembrane transporter activity"/>
    <property type="evidence" value="ECO:0007669"/>
    <property type="project" value="InterPro"/>
</dbReference>
<feature type="transmembrane region" description="Helical" evidence="6">
    <location>
        <begin position="164"/>
        <end position="183"/>
    </location>
</feature>
<dbReference type="InterPro" id="IPR036259">
    <property type="entry name" value="MFS_trans_sf"/>
</dbReference>
<dbReference type="PANTHER" id="PTHR23530:SF1">
    <property type="entry name" value="PERMEASE, MAJOR FACILITATOR SUPERFAMILY-RELATED"/>
    <property type="match status" value="1"/>
</dbReference>
<feature type="transmembrane region" description="Helical" evidence="6">
    <location>
        <begin position="139"/>
        <end position="158"/>
    </location>
</feature>
<feature type="transmembrane region" description="Helical" evidence="6">
    <location>
        <begin position="240"/>
        <end position="261"/>
    </location>
</feature>
<organism evidence="8 9">
    <name type="scientific">Coprococcus comes</name>
    <dbReference type="NCBI Taxonomy" id="410072"/>
    <lineage>
        <taxon>Bacteria</taxon>
        <taxon>Bacillati</taxon>
        <taxon>Bacillota</taxon>
        <taxon>Clostridia</taxon>
        <taxon>Lachnospirales</taxon>
        <taxon>Lachnospiraceae</taxon>
        <taxon>Coprococcus</taxon>
    </lineage>
</organism>
<accession>A0A3E4GQQ8</accession>
<feature type="transmembrane region" description="Helical" evidence="6">
    <location>
        <begin position="362"/>
        <end position="384"/>
    </location>
</feature>
<evidence type="ECO:0000313" key="8">
    <source>
        <dbReference type="EMBL" id="RGJ23801.1"/>
    </source>
</evidence>
<comment type="caution">
    <text evidence="8">The sequence shown here is derived from an EMBL/GenBank/DDBJ whole genome shotgun (WGS) entry which is preliminary data.</text>
</comment>
<feature type="transmembrane region" description="Helical" evidence="6">
    <location>
        <begin position="12"/>
        <end position="32"/>
    </location>
</feature>
<dbReference type="GO" id="GO:0005886">
    <property type="term" value="C:plasma membrane"/>
    <property type="evidence" value="ECO:0007669"/>
    <property type="project" value="UniProtKB-SubCell"/>
</dbReference>
<dbReference type="AlphaFoldDB" id="A0A3E4GQQ8"/>
<dbReference type="Proteomes" id="UP000260655">
    <property type="component" value="Unassembled WGS sequence"/>
</dbReference>
<dbReference type="InterPro" id="IPR020846">
    <property type="entry name" value="MFS_dom"/>
</dbReference>